<dbReference type="GO" id="GO:0005576">
    <property type="term" value="C:extracellular region"/>
    <property type="evidence" value="ECO:0007669"/>
    <property type="project" value="InterPro"/>
</dbReference>
<dbReference type="SUPFAM" id="SSF55797">
    <property type="entry name" value="PR-1-like"/>
    <property type="match status" value="2"/>
</dbReference>
<dbReference type="SMART" id="SM00198">
    <property type="entry name" value="SCP"/>
    <property type="match status" value="1"/>
</dbReference>
<evidence type="ECO:0000259" key="2">
    <source>
        <dbReference type="SMART" id="SM00198"/>
    </source>
</evidence>
<dbReference type="Pfam" id="PF00188">
    <property type="entry name" value="CAP"/>
    <property type="match status" value="2"/>
</dbReference>
<dbReference type="InterPro" id="IPR035940">
    <property type="entry name" value="CAP_sf"/>
</dbReference>
<dbReference type="AlphaFoldDB" id="A0A5K3EPA1"/>
<dbReference type="PROSITE" id="PS01009">
    <property type="entry name" value="CRISP_1"/>
    <property type="match status" value="1"/>
</dbReference>
<feature type="compositionally biased region" description="Polar residues" evidence="1">
    <location>
        <begin position="176"/>
        <end position="186"/>
    </location>
</feature>
<organism evidence="3">
    <name type="scientific">Mesocestoides corti</name>
    <name type="common">Flatworm</name>
    <dbReference type="NCBI Taxonomy" id="53468"/>
    <lineage>
        <taxon>Eukaryota</taxon>
        <taxon>Metazoa</taxon>
        <taxon>Spiralia</taxon>
        <taxon>Lophotrochozoa</taxon>
        <taxon>Platyhelminthes</taxon>
        <taxon>Cestoda</taxon>
        <taxon>Eucestoda</taxon>
        <taxon>Cyclophyllidea</taxon>
        <taxon>Mesocestoididae</taxon>
        <taxon>Mesocestoides</taxon>
    </lineage>
</organism>
<dbReference type="PRINTS" id="PR00837">
    <property type="entry name" value="V5TPXLIKE"/>
</dbReference>
<dbReference type="PANTHER" id="PTHR10334">
    <property type="entry name" value="CYSTEINE-RICH SECRETORY PROTEIN-RELATED"/>
    <property type="match status" value="1"/>
</dbReference>
<dbReference type="FunFam" id="3.40.33.10:FF:000002">
    <property type="entry name" value="Golgi-associated plant pathogenesis-related protein 1"/>
    <property type="match status" value="1"/>
</dbReference>
<dbReference type="InterPro" id="IPR001283">
    <property type="entry name" value="CRISP-related"/>
</dbReference>
<name>A0A5K3EPA1_MESCO</name>
<protein>
    <submittedName>
        <fullName evidence="3">SCP domain-containing protein</fullName>
    </submittedName>
</protein>
<sequence length="312" mass="34714">MSVNRKFNDDALAAHNALRKRHGCGPLTYDPELAKSAQAYAEKLAREQRLQHSSCRNYGENLSAMMGSGNTEMSGADSTLMWYEEIKKYKFNGQEQMECGHFSQVVWKDTKTAGFGVARTQDGHGIYAVGQYKPPGNVAGQWREQVPQPLNRRIEIPTASELSASSKHSAQDSNRHNNNLAEQANTHPPVEASGENWDTGAYVQSIIQALNSYRAGQNLPPLTVNMELTSLAQKYAKALRDKSARGACTWKYGGRNIEQHIEYSRFKSMKPSSIVERCLKQESSNRDRCTNVGVGAVLRKRPSHSAVAIFFS</sequence>
<dbReference type="InterPro" id="IPR014044">
    <property type="entry name" value="CAP_dom"/>
</dbReference>
<dbReference type="Gene3D" id="3.40.33.10">
    <property type="entry name" value="CAP"/>
    <property type="match status" value="2"/>
</dbReference>
<dbReference type="CDD" id="cd05382">
    <property type="entry name" value="CAP_GAPR1-like"/>
    <property type="match status" value="1"/>
</dbReference>
<proteinExistence type="predicted"/>
<dbReference type="InterPro" id="IPR018244">
    <property type="entry name" value="Allrgn_V5/Tpx1_CS"/>
</dbReference>
<dbReference type="InterPro" id="IPR034113">
    <property type="entry name" value="SCP_GAPR1-like"/>
</dbReference>
<feature type="region of interest" description="Disordered" evidence="1">
    <location>
        <begin position="161"/>
        <end position="194"/>
    </location>
</feature>
<accession>A0A5K3EPA1</accession>
<dbReference type="WBParaSite" id="MCU_001694-RA">
    <property type="protein sequence ID" value="MCU_001694-RA"/>
    <property type="gene ID" value="MCU_001694"/>
</dbReference>
<feature type="domain" description="SCP" evidence="2">
    <location>
        <begin position="6"/>
        <end position="140"/>
    </location>
</feature>
<evidence type="ECO:0000313" key="3">
    <source>
        <dbReference type="WBParaSite" id="MCU_001694-RA"/>
    </source>
</evidence>
<reference evidence="3" key="1">
    <citation type="submission" date="2019-11" db="UniProtKB">
        <authorList>
            <consortium name="WormBaseParasite"/>
        </authorList>
    </citation>
    <scope>IDENTIFICATION</scope>
</reference>
<evidence type="ECO:0000256" key="1">
    <source>
        <dbReference type="SAM" id="MobiDB-lite"/>
    </source>
</evidence>